<accession>A0A143HPY6</accession>
<reference evidence="2" key="1">
    <citation type="submission" date="2016-03" db="EMBL/GenBank/DDBJ databases">
        <authorList>
            <person name="Lee Y.-S."/>
            <person name="Choi Y.-L."/>
        </authorList>
    </citation>
    <scope>NUCLEOTIDE SEQUENCE [LARGE SCALE GENOMIC DNA]</scope>
    <source>
        <strain evidence="2">DAU221</strain>
    </source>
</reference>
<keyword evidence="2" id="KW-1185">Reference proteome</keyword>
<sequence>MTRRKRHNSPDHPLLPQWRAALLLCLFLAVRGLVPAGFMPAPLAAGAPYTLCHGDSRSTLLLNALAHWQRDDHGAGHHHDALTAQTFADNHCSFSAGAALAGTPAVDIQFFTVGGLVPAPPVLQGAARSRAYARPPARAPPVPPYT</sequence>
<dbReference type="STRING" id="252514.A3224_15170"/>
<evidence type="ECO:0000313" key="1">
    <source>
        <dbReference type="EMBL" id="AMX03748.1"/>
    </source>
</evidence>
<dbReference type="AlphaFoldDB" id="A0A143HPY6"/>
<gene>
    <name evidence="1" type="ORF">A3224_15170</name>
</gene>
<dbReference type="RefSeq" id="WP_067156552.1">
    <property type="nucleotide sequence ID" value="NZ_CP014864.1"/>
</dbReference>
<dbReference type="EMBL" id="CP014864">
    <property type="protein sequence ID" value="AMX03748.1"/>
    <property type="molecule type" value="Genomic_DNA"/>
</dbReference>
<dbReference type="GeneID" id="76609370"/>
<proteinExistence type="predicted"/>
<dbReference type="OrthoDB" id="5740983at2"/>
<dbReference type="KEGG" id="mthd:A3224_15170"/>
<name>A0A143HPY6_MICTH</name>
<evidence type="ECO:0000313" key="2">
    <source>
        <dbReference type="Proteomes" id="UP000076077"/>
    </source>
</evidence>
<organism evidence="1 2">
    <name type="scientific">Microbulbifer thermotolerans</name>
    <dbReference type="NCBI Taxonomy" id="252514"/>
    <lineage>
        <taxon>Bacteria</taxon>
        <taxon>Pseudomonadati</taxon>
        <taxon>Pseudomonadota</taxon>
        <taxon>Gammaproteobacteria</taxon>
        <taxon>Cellvibrionales</taxon>
        <taxon>Microbulbiferaceae</taxon>
        <taxon>Microbulbifer</taxon>
    </lineage>
</organism>
<evidence type="ECO:0008006" key="3">
    <source>
        <dbReference type="Google" id="ProtNLM"/>
    </source>
</evidence>
<dbReference type="Proteomes" id="UP000076077">
    <property type="component" value="Chromosome"/>
</dbReference>
<protein>
    <recommendedName>
        <fullName evidence="3">DUF2946 domain-containing protein</fullName>
    </recommendedName>
</protein>